<comment type="caution">
    <text evidence="1">The sequence shown here is derived from an EMBL/GenBank/DDBJ whole genome shotgun (WGS) entry which is preliminary data.</text>
</comment>
<dbReference type="AlphaFoldDB" id="A0A4C1UTK2"/>
<protein>
    <submittedName>
        <fullName evidence="1">Uncharacterized protein</fullName>
    </submittedName>
</protein>
<keyword evidence="2" id="KW-1185">Reference proteome</keyword>
<accession>A0A4C1UTK2</accession>
<gene>
    <name evidence="1" type="ORF">EVAR_94653_1</name>
</gene>
<evidence type="ECO:0000313" key="2">
    <source>
        <dbReference type="Proteomes" id="UP000299102"/>
    </source>
</evidence>
<sequence>MRTTREQVITVPHGHLQPTKSHRCFAGLSEKIGHLMEERVSRWRCTLLKHKPKRNCCDTKRRHSLGFLTEYRDSGEGIILYCTCSCQRHKSE</sequence>
<name>A0A4C1UTK2_EUMVA</name>
<proteinExistence type="predicted"/>
<evidence type="ECO:0000313" key="1">
    <source>
        <dbReference type="EMBL" id="GBP29813.1"/>
    </source>
</evidence>
<organism evidence="1 2">
    <name type="scientific">Eumeta variegata</name>
    <name type="common">Bagworm moth</name>
    <name type="synonym">Eumeta japonica</name>
    <dbReference type="NCBI Taxonomy" id="151549"/>
    <lineage>
        <taxon>Eukaryota</taxon>
        <taxon>Metazoa</taxon>
        <taxon>Ecdysozoa</taxon>
        <taxon>Arthropoda</taxon>
        <taxon>Hexapoda</taxon>
        <taxon>Insecta</taxon>
        <taxon>Pterygota</taxon>
        <taxon>Neoptera</taxon>
        <taxon>Endopterygota</taxon>
        <taxon>Lepidoptera</taxon>
        <taxon>Glossata</taxon>
        <taxon>Ditrysia</taxon>
        <taxon>Tineoidea</taxon>
        <taxon>Psychidae</taxon>
        <taxon>Oiketicinae</taxon>
        <taxon>Eumeta</taxon>
    </lineage>
</organism>
<dbReference type="Proteomes" id="UP000299102">
    <property type="component" value="Unassembled WGS sequence"/>
</dbReference>
<reference evidence="1 2" key="1">
    <citation type="journal article" date="2019" name="Commun. Biol.">
        <title>The bagworm genome reveals a unique fibroin gene that provides high tensile strength.</title>
        <authorList>
            <person name="Kono N."/>
            <person name="Nakamura H."/>
            <person name="Ohtoshi R."/>
            <person name="Tomita M."/>
            <person name="Numata K."/>
            <person name="Arakawa K."/>
        </authorList>
    </citation>
    <scope>NUCLEOTIDE SEQUENCE [LARGE SCALE GENOMIC DNA]</scope>
</reference>
<dbReference type="EMBL" id="BGZK01000224">
    <property type="protein sequence ID" value="GBP29813.1"/>
    <property type="molecule type" value="Genomic_DNA"/>
</dbReference>